<dbReference type="FunFam" id="3.40.140.10:FF:000005">
    <property type="entry name" value="tRNA-specific adenosine deaminase"/>
    <property type="match status" value="2"/>
</dbReference>
<dbReference type="GO" id="GO:0008887">
    <property type="term" value="F:glycerate kinase activity"/>
    <property type="evidence" value="ECO:0007669"/>
    <property type="project" value="InterPro"/>
</dbReference>
<dbReference type="CDD" id="cd01285">
    <property type="entry name" value="nucleoside_deaminase"/>
    <property type="match status" value="2"/>
</dbReference>
<dbReference type="GO" id="GO:0031388">
    <property type="term" value="P:organic acid phosphorylation"/>
    <property type="evidence" value="ECO:0007669"/>
    <property type="project" value="InterPro"/>
</dbReference>
<keyword evidence="5 11" id="KW-0819">tRNA processing</keyword>
<dbReference type="NCBIfam" id="NF008113">
    <property type="entry name" value="PRK10860.1"/>
    <property type="match status" value="1"/>
</dbReference>
<feature type="binding site" evidence="11">
    <location>
        <position position="56"/>
    </location>
    <ligand>
        <name>Zn(2+)</name>
        <dbReference type="ChEBI" id="CHEBI:29105"/>
        <note>catalytic</note>
    </ligand>
</feature>
<dbReference type="InterPro" id="IPR018197">
    <property type="entry name" value="Glycerate_kinase_RE-like"/>
</dbReference>
<evidence type="ECO:0000256" key="2">
    <source>
        <dbReference type="ARBA" id="ARBA00010669"/>
    </source>
</evidence>
<evidence type="ECO:0000313" key="14">
    <source>
        <dbReference type="Proteomes" id="UP000195781"/>
    </source>
</evidence>
<evidence type="ECO:0000256" key="3">
    <source>
        <dbReference type="ARBA" id="ARBA00011738"/>
    </source>
</evidence>
<protein>
    <recommendedName>
        <fullName evidence="11">tRNA-specific adenosine deaminase</fullName>
        <ecNumber evidence="11">3.5.4.33</ecNumber>
    </recommendedName>
</protein>
<sequence length="827" mass="84606">MERGEQDERFMREALAEARAAAAAGEVPIGAVVVHEGEVIARAHNRRELDDDPSAHAEFLAMTAAARALGRWRLSGCTVYVTLEPCLMCAGLMVNARVDRCVYGAADPKGGALGSLYRLHDDARLNHRFAVTAGVLADACAGVLSDFFANLRAGARADGDAHEAKRAAALRDGAGARAACCEDAPCAATPAPAPRVLLAIDSFKGSAMSAEVEAWAAEGIRHACPGARVTALPMADGGEGTVEALAEARAAAAAGEVPIGAVVVHEGEVIARAHNRRELDDDPSAHAEFLAMTAAARALGRWRLSGCTVYVTLEPCLMCAGLMVNARVDRCVYGAADPKGGALGSLYRLHDDARLNHRFAVTAGVLADACAGVLSDFFANLRAGARADGDAHEAKRAAALRDGAGARAACCEDAPCAATPAPAPRVLLAIDSFKGSAMSAEVEAWAAEGIRHACPGARVTALPMADGGEGTVEALHRALGGAIVTRRVAGPLDEQVDASYLLADGADGPVAAIEMAEAAGIEYSPCTHEAALHASTYGVGELLLDAVARGARRAYFAIGGSATNDGGAGFLQALGARLLDAHGEEIAPGLAGLRDVARVDLSAALAALQGCELVVLSDVDNPLVGARGAVRMYGPQKGLLEGCVDEAGAEERLVACDRWMVGYGRALDAARTAAGVPAGEGRPRFRSVLGVPGAGAAGGLGAALLVLGARMTSGASAVLDLIGFDAALAEADLLITGEGFMDEQTAHGKAPVGAAARAHRRGVPTIALVGGRADVLDDVYAAGIGLVLPIVRRPMALDRALSRDEARANLRAAGEAAIRAYLLGQTW</sequence>
<dbReference type="GO" id="GO:0002100">
    <property type="term" value="P:tRNA wobble adenosine to inosine editing"/>
    <property type="evidence" value="ECO:0007669"/>
    <property type="project" value="UniProtKB-UniRule"/>
</dbReference>
<dbReference type="GO" id="GO:0008270">
    <property type="term" value="F:zinc ion binding"/>
    <property type="evidence" value="ECO:0007669"/>
    <property type="project" value="UniProtKB-UniRule"/>
</dbReference>
<dbReference type="PROSITE" id="PS00903">
    <property type="entry name" value="CYT_DCMP_DEAMINASES_1"/>
    <property type="match status" value="2"/>
</dbReference>
<keyword evidence="7" id="KW-0418">Kinase</keyword>
<organism evidence="13 14">
    <name type="scientific">[Collinsella] massiliensis</name>
    <dbReference type="NCBI Taxonomy" id="1232426"/>
    <lineage>
        <taxon>Bacteria</taxon>
        <taxon>Bacillati</taxon>
        <taxon>Actinomycetota</taxon>
        <taxon>Coriobacteriia</taxon>
        <taxon>Coriobacteriales</taxon>
        <taxon>Coriobacteriaceae</taxon>
        <taxon>Enorma</taxon>
    </lineage>
</organism>
<comment type="subunit">
    <text evidence="3 11">Homodimer.</text>
</comment>
<dbReference type="InterPro" id="IPR016192">
    <property type="entry name" value="APOBEC/CMP_deaminase_Zn-bd"/>
</dbReference>
<dbReference type="SUPFAM" id="SSF53927">
    <property type="entry name" value="Cytidine deaminase-like"/>
    <property type="match status" value="2"/>
</dbReference>
<dbReference type="InterPro" id="IPR016193">
    <property type="entry name" value="Cytidine_deaminase-like"/>
</dbReference>
<dbReference type="PANTHER" id="PTHR21599:SF0">
    <property type="entry name" value="GLYCERATE KINASE"/>
    <property type="match status" value="1"/>
</dbReference>
<comment type="cofactor">
    <cofactor evidence="11">
        <name>Zn(2+)</name>
        <dbReference type="ChEBI" id="CHEBI:29105"/>
    </cofactor>
    <text evidence="11">Binds 1 zinc ion per subunit.</text>
</comment>
<evidence type="ECO:0000256" key="6">
    <source>
        <dbReference type="ARBA" id="ARBA00022723"/>
    </source>
</evidence>
<comment type="caution">
    <text evidence="13">The sequence shown here is derived from an EMBL/GenBank/DDBJ whole genome shotgun (WGS) entry which is preliminary data.</text>
</comment>
<evidence type="ECO:0000256" key="10">
    <source>
        <dbReference type="ARBA" id="ARBA00048045"/>
    </source>
</evidence>
<dbReference type="AlphaFoldDB" id="A0A1Y3XIH8"/>
<dbReference type="InterPro" id="IPR004381">
    <property type="entry name" value="Glycerate_kinase"/>
</dbReference>
<feature type="binding site" evidence="11">
    <location>
        <position position="316"/>
    </location>
    <ligand>
        <name>Zn(2+)</name>
        <dbReference type="ChEBI" id="CHEBI:29105"/>
        <note>catalytic</note>
    </ligand>
</feature>
<dbReference type="Pfam" id="PF02595">
    <property type="entry name" value="Gly_kinase"/>
    <property type="match status" value="1"/>
</dbReference>
<dbReference type="RefSeq" id="WP_241146218.1">
    <property type="nucleotide sequence ID" value="NZ_NFIE01000025.1"/>
</dbReference>
<proteinExistence type="inferred from homology"/>
<evidence type="ECO:0000256" key="5">
    <source>
        <dbReference type="ARBA" id="ARBA00022694"/>
    </source>
</evidence>
<keyword evidence="6 11" id="KW-0479">Metal-binding</keyword>
<evidence type="ECO:0000256" key="7">
    <source>
        <dbReference type="ARBA" id="ARBA00022777"/>
    </source>
</evidence>
<dbReference type="Gene3D" id="3.90.1510.10">
    <property type="entry name" value="Glycerate kinase, domain 2"/>
    <property type="match status" value="1"/>
</dbReference>
<dbReference type="InterPro" id="IPR002125">
    <property type="entry name" value="CMP_dCMP_dom"/>
</dbReference>
<comment type="function">
    <text evidence="11">Catalyzes the deamination of adenosine to inosine at the wobble position 34 of tRNA(Arg2).</text>
</comment>
<dbReference type="InterPro" id="IPR058535">
    <property type="entry name" value="MafB19-deam"/>
</dbReference>
<comment type="similarity">
    <text evidence="2">Belongs to the cytidine and deoxycytidylate deaminase family. ADAT2 subfamily.</text>
</comment>
<dbReference type="InterPro" id="IPR028883">
    <property type="entry name" value="tRNA_aden_deaminase"/>
</dbReference>
<dbReference type="PROSITE" id="PS51747">
    <property type="entry name" value="CYT_DCMP_DEAMINASES_2"/>
    <property type="match status" value="2"/>
</dbReference>
<feature type="domain" description="CMP/dCMP-type deaminase" evidence="12">
    <location>
        <begin position="235"/>
        <end position="362"/>
    </location>
</feature>
<evidence type="ECO:0000256" key="9">
    <source>
        <dbReference type="ARBA" id="ARBA00022833"/>
    </source>
</evidence>
<comment type="catalytic activity">
    <reaction evidence="10 11">
        <text>adenosine(34) in tRNA + H2O + H(+) = inosine(34) in tRNA + NH4(+)</text>
        <dbReference type="Rhea" id="RHEA:43168"/>
        <dbReference type="Rhea" id="RHEA-COMP:10373"/>
        <dbReference type="Rhea" id="RHEA-COMP:10374"/>
        <dbReference type="ChEBI" id="CHEBI:15377"/>
        <dbReference type="ChEBI" id="CHEBI:15378"/>
        <dbReference type="ChEBI" id="CHEBI:28938"/>
        <dbReference type="ChEBI" id="CHEBI:74411"/>
        <dbReference type="ChEBI" id="CHEBI:82852"/>
        <dbReference type="EC" id="3.5.4.33"/>
    </reaction>
</comment>
<dbReference type="NCBIfam" id="TIGR00045">
    <property type="entry name" value="glycerate kinase"/>
    <property type="match status" value="1"/>
</dbReference>
<evidence type="ECO:0000256" key="1">
    <source>
        <dbReference type="ARBA" id="ARBA00006284"/>
    </source>
</evidence>
<dbReference type="HAMAP" id="MF_00972">
    <property type="entry name" value="tRNA_aden_deaminase"/>
    <property type="match status" value="2"/>
</dbReference>
<dbReference type="EMBL" id="NFIE01000025">
    <property type="protein sequence ID" value="OUN85356.1"/>
    <property type="molecule type" value="Genomic_DNA"/>
</dbReference>
<accession>A0A1Y3XIH8</accession>
<evidence type="ECO:0000259" key="12">
    <source>
        <dbReference type="PROSITE" id="PS51747"/>
    </source>
</evidence>
<feature type="binding site" evidence="11">
    <location>
        <position position="286"/>
    </location>
    <ligand>
        <name>Zn(2+)</name>
        <dbReference type="ChEBI" id="CHEBI:29105"/>
        <note>catalytic</note>
    </ligand>
</feature>
<keyword evidence="14" id="KW-1185">Reference proteome</keyword>
<comment type="similarity">
    <text evidence="1">Belongs to the glycerate kinase type-1 family.</text>
</comment>
<dbReference type="InterPro" id="IPR036129">
    <property type="entry name" value="Glycerate_kinase_sf"/>
</dbReference>
<feature type="active site" description="Proton donor" evidence="11">
    <location>
        <position position="288"/>
    </location>
</feature>
<dbReference type="PANTHER" id="PTHR21599">
    <property type="entry name" value="GLYCERATE KINASE"/>
    <property type="match status" value="1"/>
</dbReference>
<dbReference type="SUPFAM" id="SSF110738">
    <property type="entry name" value="Glycerate kinase I"/>
    <property type="match status" value="2"/>
</dbReference>
<dbReference type="InterPro" id="IPR018193">
    <property type="entry name" value="Glyc_kinase_flavodox-like_fold"/>
</dbReference>
<evidence type="ECO:0000313" key="13">
    <source>
        <dbReference type="EMBL" id="OUN85356.1"/>
    </source>
</evidence>
<feature type="binding site" evidence="11">
    <location>
        <position position="86"/>
    </location>
    <ligand>
        <name>Zn(2+)</name>
        <dbReference type="ChEBI" id="CHEBI:29105"/>
        <note>catalytic</note>
    </ligand>
</feature>
<dbReference type="Pfam" id="PF14437">
    <property type="entry name" value="MafB19-deam"/>
    <property type="match status" value="2"/>
</dbReference>
<evidence type="ECO:0000256" key="4">
    <source>
        <dbReference type="ARBA" id="ARBA00022679"/>
    </source>
</evidence>
<name>A0A1Y3XIH8_9ACTN</name>
<feature type="domain" description="CMP/dCMP-type deaminase" evidence="12">
    <location>
        <begin position="5"/>
        <end position="132"/>
    </location>
</feature>
<keyword evidence="8 11" id="KW-0378">Hydrolase</keyword>
<evidence type="ECO:0000256" key="8">
    <source>
        <dbReference type="ARBA" id="ARBA00022801"/>
    </source>
</evidence>
<keyword evidence="4" id="KW-0808">Transferase</keyword>
<gene>
    <name evidence="11" type="primary">tadA</name>
    <name evidence="13" type="ORF">B5G02_09205</name>
</gene>
<dbReference type="Gene3D" id="3.40.140.10">
    <property type="entry name" value="Cytidine Deaminase, domain 2"/>
    <property type="match status" value="2"/>
</dbReference>
<dbReference type="Proteomes" id="UP000195781">
    <property type="component" value="Unassembled WGS sequence"/>
</dbReference>
<keyword evidence="9 11" id="KW-0862">Zinc</keyword>
<dbReference type="GO" id="GO:0052717">
    <property type="term" value="F:tRNA-specific adenosine-34 deaminase activity"/>
    <property type="evidence" value="ECO:0007669"/>
    <property type="project" value="UniProtKB-UniRule"/>
</dbReference>
<feature type="binding site" evidence="11">
    <location>
        <position position="319"/>
    </location>
    <ligand>
        <name>Zn(2+)</name>
        <dbReference type="ChEBI" id="CHEBI:29105"/>
        <note>catalytic</note>
    </ligand>
</feature>
<feature type="binding site" evidence="11">
    <location>
        <position position="89"/>
    </location>
    <ligand>
        <name>Zn(2+)</name>
        <dbReference type="ChEBI" id="CHEBI:29105"/>
        <note>catalytic</note>
    </ligand>
</feature>
<feature type="active site" description="Proton donor" evidence="11">
    <location>
        <position position="58"/>
    </location>
</feature>
<dbReference type="Gene3D" id="3.40.50.10350">
    <property type="entry name" value="Glycerate kinase, domain 1"/>
    <property type="match status" value="1"/>
</dbReference>
<evidence type="ECO:0000256" key="11">
    <source>
        <dbReference type="HAMAP-Rule" id="MF_00972"/>
    </source>
</evidence>
<reference evidence="14" key="1">
    <citation type="submission" date="2017-04" db="EMBL/GenBank/DDBJ databases">
        <title>Function of individual gut microbiota members based on whole genome sequencing of pure cultures obtained from chicken caecum.</title>
        <authorList>
            <person name="Medvecky M."/>
            <person name="Cejkova D."/>
            <person name="Polansky O."/>
            <person name="Karasova D."/>
            <person name="Kubasova T."/>
            <person name="Cizek A."/>
            <person name="Rychlik I."/>
        </authorList>
    </citation>
    <scope>NUCLEOTIDE SEQUENCE [LARGE SCALE GENOMIC DNA]</scope>
    <source>
        <strain evidence="14">An5</strain>
    </source>
</reference>
<dbReference type="EC" id="3.5.4.33" evidence="11"/>